<keyword evidence="2" id="KW-1185">Reference proteome</keyword>
<evidence type="ECO:0000313" key="2">
    <source>
        <dbReference type="Proteomes" id="UP000784294"/>
    </source>
</evidence>
<dbReference type="Proteomes" id="UP000784294">
    <property type="component" value="Unassembled WGS sequence"/>
</dbReference>
<evidence type="ECO:0000313" key="1">
    <source>
        <dbReference type="EMBL" id="VEL08120.1"/>
    </source>
</evidence>
<dbReference type="EMBL" id="CAAALY010003202">
    <property type="protein sequence ID" value="VEL08120.1"/>
    <property type="molecule type" value="Genomic_DNA"/>
</dbReference>
<accession>A0A448WC42</accession>
<comment type="caution">
    <text evidence="1">The sequence shown here is derived from an EMBL/GenBank/DDBJ whole genome shotgun (WGS) entry which is preliminary data.</text>
</comment>
<gene>
    <name evidence="1" type="ORF">PXEA_LOCUS1560</name>
</gene>
<protein>
    <submittedName>
        <fullName evidence="1">Uncharacterized protein</fullName>
    </submittedName>
</protein>
<organism evidence="1 2">
    <name type="scientific">Protopolystoma xenopodis</name>
    <dbReference type="NCBI Taxonomy" id="117903"/>
    <lineage>
        <taxon>Eukaryota</taxon>
        <taxon>Metazoa</taxon>
        <taxon>Spiralia</taxon>
        <taxon>Lophotrochozoa</taxon>
        <taxon>Platyhelminthes</taxon>
        <taxon>Monogenea</taxon>
        <taxon>Polyopisthocotylea</taxon>
        <taxon>Polystomatidea</taxon>
        <taxon>Polystomatidae</taxon>
        <taxon>Protopolystoma</taxon>
    </lineage>
</organism>
<proteinExistence type="predicted"/>
<dbReference type="AlphaFoldDB" id="A0A448WC42"/>
<name>A0A448WC42_9PLAT</name>
<reference evidence="1" key="1">
    <citation type="submission" date="2018-11" db="EMBL/GenBank/DDBJ databases">
        <authorList>
            <consortium name="Pathogen Informatics"/>
        </authorList>
    </citation>
    <scope>NUCLEOTIDE SEQUENCE</scope>
</reference>
<sequence>MVSCSDDVRHMTDVSSARILRGRRMVHRGPIRINLQLQLQGNPPQHPVELSYESLKLASLNEMKGTPT</sequence>